<feature type="domain" description="Leucine-binding protein" evidence="6">
    <location>
        <begin position="51"/>
        <end position="389"/>
    </location>
</feature>
<evidence type="ECO:0000256" key="2">
    <source>
        <dbReference type="ARBA" id="ARBA00022448"/>
    </source>
</evidence>
<dbReference type="EMBL" id="JACHFW010000015">
    <property type="protein sequence ID" value="MBB5265847.1"/>
    <property type="molecule type" value="Genomic_DNA"/>
</dbReference>
<protein>
    <submittedName>
        <fullName evidence="7">Branched-chain amino acid transport system substrate-binding protein</fullName>
    </submittedName>
</protein>
<gene>
    <name evidence="7" type="ORF">HNP82_002998</name>
</gene>
<evidence type="ECO:0000313" key="8">
    <source>
        <dbReference type="Proteomes" id="UP000543642"/>
    </source>
</evidence>
<dbReference type="PRINTS" id="PR00337">
    <property type="entry name" value="LEUILEVALBP"/>
</dbReference>
<dbReference type="SUPFAM" id="SSF53822">
    <property type="entry name" value="Periplasmic binding protein-like I"/>
    <property type="match status" value="1"/>
</dbReference>
<sequence>MKRKFLCAGLTAAMVLSLAACGESAGSDSQAAASGSESQAGAAGATAEFIVGGMGPLTGSAASYGISVRQGIEVAVNEINAAGGVTAGDTTYSLKMVFADDEATEDKAVSAYNSLMDQNINALVGATTTGCCMAIADISNQDNLLVVTPSGSGVDCVKNPNAFRICFTDTLQGETLADFAVNEMGAQNIAVLYSNSSDYGTGIRDGLVSKAEELGATIVANEAFADADVDFNTQLTKIKGTNADVIVVCGYYQAATYITKQAADMGLEIPFLGSDGWDGVLETVTDPATVEGAVFLSSFFSAATDEMTSGFVSTYEENYGSTPDQFAADAYDAVYVIKAAMEQAGSIDSDALISAMHQVQIDGLTGAGLSFDENGEPNKDAKFIQISDGAYTIYGENGGEETTAE</sequence>
<dbReference type="CDD" id="cd06347">
    <property type="entry name" value="PBP1_ABC_LivK_ligand_binding-like"/>
    <property type="match status" value="1"/>
</dbReference>
<reference evidence="7 8" key="1">
    <citation type="submission" date="2020-08" db="EMBL/GenBank/DDBJ databases">
        <title>Genomic Encyclopedia of Type Strains, Phase IV (KMG-IV): sequencing the most valuable type-strain genomes for metagenomic binning, comparative biology and taxonomic classification.</title>
        <authorList>
            <person name="Goeker M."/>
        </authorList>
    </citation>
    <scope>NUCLEOTIDE SEQUENCE [LARGE SCALE GENOMIC DNA]</scope>
    <source>
        <strain evidence="7 8">DSM 106146</strain>
    </source>
</reference>
<dbReference type="PANTHER" id="PTHR30483:SF6">
    <property type="entry name" value="PERIPLASMIC BINDING PROTEIN OF ABC TRANSPORTER FOR NATURAL AMINO ACIDS"/>
    <property type="match status" value="1"/>
</dbReference>
<dbReference type="AlphaFoldDB" id="A0A7W8HCG2"/>
<dbReference type="Pfam" id="PF13458">
    <property type="entry name" value="Peripla_BP_6"/>
    <property type="match status" value="1"/>
</dbReference>
<keyword evidence="2" id="KW-0813">Transport</keyword>
<keyword evidence="4" id="KW-0029">Amino-acid transport</keyword>
<dbReference type="RefSeq" id="WP_183775970.1">
    <property type="nucleotide sequence ID" value="NZ_JACHFW010000015.1"/>
</dbReference>
<name>A0A7W8HCG2_9FIRM</name>
<feature type="signal peptide" evidence="5">
    <location>
        <begin position="1"/>
        <end position="19"/>
    </location>
</feature>
<evidence type="ECO:0000313" key="7">
    <source>
        <dbReference type="EMBL" id="MBB5265847.1"/>
    </source>
</evidence>
<dbReference type="PROSITE" id="PS51257">
    <property type="entry name" value="PROKAR_LIPOPROTEIN"/>
    <property type="match status" value="1"/>
</dbReference>
<dbReference type="Proteomes" id="UP000543642">
    <property type="component" value="Unassembled WGS sequence"/>
</dbReference>
<dbReference type="PANTHER" id="PTHR30483">
    <property type="entry name" value="LEUCINE-SPECIFIC-BINDING PROTEIN"/>
    <property type="match status" value="1"/>
</dbReference>
<evidence type="ECO:0000256" key="5">
    <source>
        <dbReference type="SAM" id="SignalP"/>
    </source>
</evidence>
<dbReference type="InterPro" id="IPR028082">
    <property type="entry name" value="Peripla_BP_I"/>
</dbReference>
<dbReference type="Gene3D" id="3.40.50.2300">
    <property type="match status" value="2"/>
</dbReference>
<comment type="similarity">
    <text evidence="1">Belongs to the leucine-binding protein family.</text>
</comment>
<feature type="chain" id="PRO_5039672123" evidence="5">
    <location>
        <begin position="20"/>
        <end position="405"/>
    </location>
</feature>
<dbReference type="GO" id="GO:0006865">
    <property type="term" value="P:amino acid transport"/>
    <property type="evidence" value="ECO:0007669"/>
    <property type="project" value="UniProtKB-KW"/>
</dbReference>
<dbReference type="InterPro" id="IPR051010">
    <property type="entry name" value="BCAA_transport"/>
</dbReference>
<evidence type="ECO:0000259" key="6">
    <source>
        <dbReference type="Pfam" id="PF13458"/>
    </source>
</evidence>
<comment type="caution">
    <text evidence="7">The sequence shown here is derived from an EMBL/GenBank/DDBJ whole genome shotgun (WGS) entry which is preliminary data.</text>
</comment>
<evidence type="ECO:0000256" key="1">
    <source>
        <dbReference type="ARBA" id="ARBA00010062"/>
    </source>
</evidence>
<keyword evidence="3 5" id="KW-0732">Signal</keyword>
<evidence type="ECO:0000256" key="3">
    <source>
        <dbReference type="ARBA" id="ARBA00022729"/>
    </source>
</evidence>
<keyword evidence="8" id="KW-1185">Reference proteome</keyword>
<dbReference type="InterPro" id="IPR028081">
    <property type="entry name" value="Leu-bd"/>
</dbReference>
<proteinExistence type="inferred from homology"/>
<accession>A0A7W8HCG2</accession>
<dbReference type="InterPro" id="IPR000709">
    <property type="entry name" value="Leu_Ile_Val-bd"/>
</dbReference>
<evidence type="ECO:0000256" key="4">
    <source>
        <dbReference type="ARBA" id="ARBA00022970"/>
    </source>
</evidence>
<organism evidence="7 8">
    <name type="scientific">Catenibacillus scindens</name>
    <dbReference type="NCBI Taxonomy" id="673271"/>
    <lineage>
        <taxon>Bacteria</taxon>
        <taxon>Bacillati</taxon>
        <taxon>Bacillota</taxon>
        <taxon>Clostridia</taxon>
        <taxon>Lachnospirales</taxon>
        <taxon>Lachnospiraceae</taxon>
        <taxon>Catenibacillus</taxon>
    </lineage>
</organism>